<name>A0AAE0RX61_9BIVA</name>
<dbReference type="InterPro" id="IPR015421">
    <property type="entry name" value="PyrdxlP-dep_Trfase_major"/>
</dbReference>
<evidence type="ECO:0000256" key="8">
    <source>
        <dbReference type="ARBA" id="ARBA00023239"/>
    </source>
</evidence>
<accession>A0AAE0RX61</accession>
<dbReference type="GO" id="GO:0009000">
    <property type="term" value="F:selenocysteine lyase activity"/>
    <property type="evidence" value="ECO:0007669"/>
    <property type="project" value="UniProtKB-EC"/>
</dbReference>
<reference evidence="13" key="3">
    <citation type="submission" date="2023-05" db="EMBL/GenBank/DDBJ databases">
        <authorList>
            <person name="Smith C.H."/>
        </authorList>
    </citation>
    <scope>NUCLEOTIDE SEQUENCE</scope>
    <source>
        <strain evidence="13">CHS0354</strain>
        <tissue evidence="13">Mantle</tissue>
    </source>
</reference>
<dbReference type="InterPro" id="IPR015424">
    <property type="entry name" value="PyrdxlP-dep_Trfase"/>
</dbReference>
<comment type="function">
    <text evidence="9">Catalyzes the decomposition of L-selenocysteine to L-alanine and elemental selenium.</text>
</comment>
<evidence type="ECO:0000256" key="5">
    <source>
        <dbReference type="ARBA" id="ARBA00022490"/>
    </source>
</evidence>
<reference evidence="13" key="2">
    <citation type="journal article" date="2021" name="Genome Biol. Evol.">
        <title>Developing a high-quality reference genome for a parasitic bivalve with doubly uniparental inheritance (Bivalvia: Unionida).</title>
        <authorList>
            <person name="Smith C.H."/>
        </authorList>
    </citation>
    <scope>NUCLEOTIDE SEQUENCE</scope>
    <source>
        <strain evidence="13">CHS0354</strain>
        <tissue evidence="13">Mantle</tissue>
    </source>
</reference>
<dbReference type="InterPro" id="IPR016454">
    <property type="entry name" value="Cysteine_dSase"/>
</dbReference>
<dbReference type="InterPro" id="IPR015422">
    <property type="entry name" value="PyrdxlP-dep_Trfase_small"/>
</dbReference>
<proteinExistence type="inferred from homology"/>
<dbReference type="InterPro" id="IPR000192">
    <property type="entry name" value="Aminotrans_V_dom"/>
</dbReference>
<comment type="caution">
    <text evidence="13">The sequence shown here is derived from an EMBL/GenBank/DDBJ whole genome shotgun (WGS) entry which is preliminary data.</text>
</comment>
<evidence type="ECO:0000256" key="3">
    <source>
        <dbReference type="ARBA" id="ARBA00009236"/>
    </source>
</evidence>
<comment type="subcellular location">
    <subcellularLocation>
        <location evidence="2">Cytoplasm</location>
        <location evidence="2">Cytosol</location>
    </subcellularLocation>
</comment>
<keyword evidence="14" id="KW-1185">Reference proteome</keyword>
<comment type="similarity">
    <text evidence="3">Belongs to the class-V pyridoxal-phosphate-dependent aminotransferase family.</text>
</comment>
<dbReference type="Gene3D" id="3.40.640.10">
    <property type="entry name" value="Type I PLP-dependent aspartate aminotransferase-like (Major domain)"/>
    <property type="match status" value="1"/>
</dbReference>
<keyword evidence="6" id="KW-0808">Transferase</keyword>
<dbReference type="PANTHER" id="PTHR11601:SF62">
    <property type="entry name" value="SELENOCYSTEINE LYASE"/>
    <property type="match status" value="1"/>
</dbReference>
<dbReference type="PIRSF" id="PIRSF005572">
    <property type="entry name" value="NifS"/>
    <property type="match status" value="1"/>
</dbReference>
<evidence type="ECO:0000259" key="12">
    <source>
        <dbReference type="Pfam" id="PF00266"/>
    </source>
</evidence>
<dbReference type="PANTHER" id="PTHR11601">
    <property type="entry name" value="CYSTEINE DESULFURYLASE FAMILY MEMBER"/>
    <property type="match status" value="1"/>
</dbReference>
<gene>
    <name evidence="13" type="ORF">CHS0354_016192</name>
</gene>
<dbReference type="Proteomes" id="UP001195483">
    <property type="component" value="Unassembled WGS sequence"/>
</dbReference>
<evidence type="ECO:0000256" key="11">
    <source>
        <dbReference type="ARBA" id="ARBA00040554"/>
    </source>
</evidence>
<feature type="domain" description="Aminotransferase class V" evidence="12">
    <location>
        <begin position="4"/>
        <end position="395"/>
    </location>
</feature>
<dbReference type="FunFam" id="3.90.1150.10:FF:000065">
    <property type="entry name" value="Selenocysteine lyase"/>
    <property type="match status" value="1"/>
</dbReference>
<protein>
    <recommendedName>
        <fullName evidence="11">Selenocysteine lyase</fullName>
        <ecNumber evidence="10">4.4.1.16</ecNumber>
    </recommendedName>
</protein>
<dbReference type="GO" id="GO:0005829">
    <property type="term" value="C:cytosol"/>
    <property type="evidence" value="ECO:0007669"/>
    <property type="project" value="UniProtKB-SubCell"/>
</dbReference>
<dbReference type="FunFam" id="3.40.640.10:FF:000083">
    <property type="entry name" value="Selenocysteine lyase"/>
    <property type="match status" value="1"/>
</dbReference>
<dbReference type="Pfam" id="PF00266">
    <property type="entry name" value="Aminotran_5"/>
    <property type="match status" value="1"/>
</dbReference>
<evidence type="ECO:0000313" key="14">
    <source>
        <dbReference type="Proteomes" id="UP001195483"/>
    </source>
</evidence>
<dbReference type="AlphaFoldDB" id="A0AAE0RX61"/>
<keyword evidence="7" id="KW-0663">Pyridoxal phosphate</keyword>
<evidence type="ECO:0000313" key="13">
    <source>
        <dbReference type="EMBL" id="KAK3581347.1"/>
    </source>
</evidence>
<evidence type="ECO:0000256" key="2">
    <source>
        <dbReference type="ARBA" id="ARBA00004514"/>
    </source>
</evidence>
<evidence type="ECO:0000256" key="10">
    <source>
        <dbReference type="ARBA" id="ARBA00039054"/>
    </source>
</evidence>
<organism evidence="13 14">
    <name type="scientific">Potamilus streckersoni</name>
    <dbReference type="NCBI Taxonomy" id="2493646"/>
    <lineage>
        <taxon>Eukaryota</taxon>
        <taxon>Metazoa</taxon>
        <taxon>Spiralia</taxon>
        <taxon>Lophotrochozoa</taxon>
        <taxon>Mollusca</taxon>
        <taxon>Bivalvia</taxon>
        <taxon>Autobranchia</taxon>
        <taxon>Heteroconchia</taxon>
        <taxon>Palaeoheterodonta</taxon>
        <taxon>Unionida</taxon>
        <taxon>Unionoidea</taxon>
        <taxon>Unionidae</taxon>
        <taxon>Ambleminae</taxon>
        <taxon>Lampsilini</taxon>
        <taxon>Potamilus</taxon>
    </lineage>
</organism>
<comment type="cofactor">
    <cofactor evidence="1">
        <name>pyridoxal 5'-phosphate</name>
        <dbReference type="ChEBI" id="CHEBI:597326"/>
    </cofactor>
</comment>
<dbReference type="EC" id="4.4.1.16" evidence="10"/>
<dbReference type="EMBL" id="JAEAOA010001006">
    <property type="protein sequence ID" value="KAK3581347.1"/>
    <property type="molecule type" value="Genomic_DNA"/>
</dbReference>
<evidence type="ECO:0000256" key="9">
    <source>
        <dbReference type="ARBA" id="ARBA00037407"/>
    </source>
</evidence>
<evidence type="ECO:0000256" key="1">
    <source>
        <dbReference type="ARBA" id="ARBA00001933"/>
    </source>
</evidence>
<dbReference type="SUPFAM" id="SSF53383">
    <property type="entry name" value="PLP-dependent transferases"/>
    <property type="match status" value="1"/>
</dbReference>
<sequence length="409" mass="44743">MEKVYLDYNATTPLEPEVLDAIHHALAEAWGNPSSSYEEGQKAKTIIAQARSHLAKMIGANPSDIVFTSGGTEGNNMILQTGLRYYENWRKSLTEAGDGDNMNHLPHFITSNMEHDSIKHVLEHFQETGQAEVTFIPASTKTGRVSVESVVEAIKPNTCMITIMSANNETGVIQPLDKISANVRLMKRGPRESKILMHTDAAQTLGKIPVDVFDLDVDYLTIVGHKFYGPRIGAVYVRDLGSGTLPLYPIFFGGGQERNFRSGTENTGMIAGLGKAAEIVCHNCRSHEIAMRNVRAYLEEKLKVTFGDSVVFNGKLEGSERIPNTCNVSFLGEGLEGYKILAKCQVLQASIGAACHAQNRPSPILLAIGVPVHIARNALRLSVGRYTTMSDIDRVVADLKQAVEHLQSP</sequence>
<dbReference type="GO" id="GO:0016740">
    <property type="term" value="F:transferase activity"/>
    <property type="evidence" value="ECO:0007669"/>
    <property type="project" value="UniProtKB-KW"/>
</dbReference>
<evidence type="ECO:0000256" key="7">
    <source>
        <dbReference type="ARBA" id="ARBA00022898"/>
    </source>
</evidence>
<dbReference type="Gene3D" id="3.90.1150.10">
    <property type="entry name" value="Aspartate Aminotransferase, domain 1"/>
    <property type="match status" value="1"/>
</dbReference>
<comment type="subunit">
    <text evidence="4">Homodimer.</text>
</comment>
<dbReference type="Gene3D" id="1.10.260.50">
    <property type="match status" value="1"/>
</dbReference>
<keyword evidence="5" id="KW-0963">Cytoplasm</keyword>
<evidence type="ECO:0000256" key="4">
    <source>
        <dbReference type="ARBA" id="ARBA00011738"/>
    </source>
</evidence>
<reference evidence="13" key="1">
    <citation type="journal article" date="2021" name="Genome Biol. Evol.">
        <title>A High-Quality Reference Genome for a Parasitic Bivalve with Doubly Uniparental Inheritance (Bivalvia: Unionida).</title>
        <authorList>
            <person name="Smith C.H."/>
        </authorList>
    </citation>
    <scope>NUCLEOTIDE SEQUENCE</scope>
    <source>
        <strain evidence="13">CHS0354</strain>
    </source>
</reference>
<keyword evidence="8" id="KW-0456">Lyase</keyword>
<evidence type="ECO:0000256" key="6">
    <source>
        <dbReference type="ARBA" id="ARBA00022679"/>
    </source>
</evidence>